<dbReference type="Gene3D" id="3.30.420.10">
    <property type="entry name" value="Ribonuclease H-like superfamily/Ribonuclease H"/>
    <property type="match status" value="1"/>
</dbReference>
<comment type="similarity">
    <text evidence="8">Belongs to the RNase T family.</text>
</comment>
<proteinExistence type="inferred from homology"/>
<keyword evidence="3 8" id="KW-0540">Nuclease</keyword>
<organism evidence="10 12">
    <name type="scientific">Pseudoalteromonas ruthenica</name>
    <dbReference type="NCBI Taxonomy" id="151081"/>
    <lineage>
        <taxon>Bacteria</taxon>
        <taxon>Pseudomonadati</taxon>
        <taxon>Pseudomonadota</taxon>
        <taxon>Gammaproteobacteria</taxon>
        <taxon>Alteromonadales</taxon>
        <taxon>Pseudoalteromonadaceae</taxon>
        <taxon>Pseudoalteromonas</taxon>
    </lineage>
</organism>
<comment type="subunit">
    <text evidence="1 8">Homodimer.</text>
</comment>
<dbReference type="PATRIC" id="fig|151081.8.peg.127"/>
<protein>
    <recommendedName>
        <fullName evidence="8">Ribonuclease T</fullName>
        <ecNumber evidence="8">3.1.13.-</ecNumber>
    </recommendedName>
    <alternativeName>
        <fullName evidence="8">Exoribonuclease T</fullName>
        <shortName evidence="8">RNase T</shortName>
    </alternativeName>
</protein>
<reference evidence="13" key="3">
    <citation type="submission" date="2019-06" db="EMBL/GenBank/DDBJ databases">
        <title>Co-occurence of chitin degradation, pigmentation and bioactivity in marine Pseudoalteromonas.</title>
        <authorList>
            <person name="Sonnenschein E.C."/>
            <person name="Bech P.K."/>
        </authorList>
    </citation>
    <scope>NUCLEOTIDE SEQUENCE [LARGE SCALE GENOMIC DNA]</scope>
    <source>
        <strain evidence="13">S2897</strain>
    </source>
</reference>
<comment type="cofactor">
    <cofactor evidence="8">
        <name>Mg(2+)</name>
        <dbReference type="ChEBI" id="CHEBI:18420"/>
    </cofactor>
    <text evidence="8">Binds two Mg(2+) per subunit. The active form of the enzyme binds two Mg(2+) ions in its active site. The first Mg(2+) forms only one salt bridge with the protein.</text>
</comment>
<dbReference type="Pfam" id="PF00929">
    <property type="entry name" value="RNase_T"/>
    <property type="match status" value="1"/>
</dbReference>
<dbReference type="EMBL" id="PNCG01000005">
    <property type="protein sequence ID" value="TMP87762.1"/>
    <property type="molecule type" value="Genomic_DNA"/>
</dbReference>
<dbReference type="CDD" id="cd06134">
    <property type="entry name" value="RNaseT"/>
    <property type="match status" value="1"/>
</dbReference>
<evidence type="ECO:0000313" key="11">
    <source>
        <dbReference type="EMBL" id="TMP87762.1"/>
    </source>
</evidence>
<reference evidence="11 13" key="2">
    <citation type="submission" date="2017-12" db="EMBL/GenBank/DDBJ databases">
        <authorList>
            <person name="Paulsen S."/>
            <person name="Gram L.K."/>
        </authorList>
    </citation>
    <scope>NUCLEOTIDE SEQUENCE [LARGE SCALE GENOMIC DNA]</scope>
    <source>
        <strain evidence="11 13">S2897</strain>
    </source>
</reference>
<dbReference type="Proteomes" id="UP000305874">
    <property type="component" value="Unassembled WGS sequence"/>
</dbReference>
<evidence type="ECO:0000256" key="7">
    <source>
        <dbReference type="ARBA" id="ARBA00022842"/>
    </source>
</evidence>
<feature type="binding site" evidence="8">
    <location>
        <position position="180"/>
    </location>
    <ligand>
        <name>Mg(2+)</name>
        <dbReference type="ChEBI" id="CHEBI:18420"/>
        <label>2</label>
        <note>catalytic</note>
    </ligand>
</feature>
<evidence type="ECO:0000256" key="4">
    <source>
        <dbReference type="ARBA" id="ARBA00022723"/>
    </source>
</evidence>
<keyword evidence="5 8" id="KW-0378">Hydrolase</keyword>
<dbReference type="HAMAP" id="MF_00157">
    <property type="entry name" value="RNase_T"/>
    <property type="match status" value="1"/>
</dbReference>
<dbReference type="FunFam" id="3.30.420.10:FF:000009">
    <property type="entry name" value="Ribonuclease T"/>
    <property type="match status" value="1"/>
</dbReference>
<feature type="active site" description="Proton donor/acceptor" evidence="8">
    <location>
        <position position="180"/>
    </location>
</feature>
<evidence type="ECO:0000256" key="3">
    <source>
        <dbReference type="ARBA" id="ARBA00022722"/>
    </source>
</evidence>
<dbReference type="InterPro" id="IPR012337">
    <property type="entry name" value="RNaseH-like_sf"/>
</dbReference>
<reference evidence="10 12" key="1">
    <citation type="journal article" date="2015" name="BMC Genomics">
        <title>Genome mining reveals unlocked bioactive potential of marine Gram-negative bacteria.</title>
        <authorList>
            <person name="Machado H."/>
            <person name="Sonnenschein E.C."/>
            <person name="Melchiorsen J."/>
            <person name="Gram L."/>
        </authorList>
    </citation>
    <scope>NUCLEOTIDE SEQUENCE [LARGE SCALE GENOMIC DNA]</scope>
    <source>
        <strain evidence="10 12">S3137</strain>
    </source>
</reference>
<dbReference type="EC" id="3.1.13.-" evidence="8"/>
<dbReference type="SUPFAM" id="SSF53098">
    <property type="entry name" value="Ribonuclease H-like"/>
    <property type="match status" value="1"/>
</dbReference>
<sequence length="226" mass="24859">MADTEPTRFAQRFRGFFPVVIDVETAGFNKNTDALLEIAVTTLKMDEQGYLHLDQTQHFHVDPFEGANIEQSAIEFNGIDPFSPLRGAVDESEAMKSICKFVRKAQKDAGCQRSVVVAHNAAFDHGFLNAAIERCKIKRTPFHPFVSFDTTSLAGLALGQTVLAKACRTAGIEFDNAQAHSALYDTERTAELFCFIVNKWQSLGGWPLASTETSEEPTPPANTEGV</sequence>
<feature type="binding site" evidence="8">
    <location>
        <position position="22"/>
    </location>
    <ligand>
        <name>Mg(2+)</name>
        <dbReference type="ChEBI" id="CHEBI:18420"/>
        <label>2</label>
        <note>catalytic</note>
    </ligand>
</feature>
<keyword evidence="2 8" id="KW-0819">tRNA processing</keyword>
<dbReference type="RefSeq" id="WP_026111206.1">
    <property type="nucleotide sequence ID" value="NZ_CP023396.1"/>
</dbReference>
<dbReference type="GO" id="GO:0008408">
    <property type="term" value="F:3'-5' exonuclease activity"/>
    <property type="evidence" value="ECO:0007669"/>
    <property type="project" value="TreeGrafter"/>
</dbReference>
<reference evidence="11" key="4">
    <citation type="submission" date="2019-09" db="EMBL/GenBank/DDBJ databases">
        <title>Co-occurence of chitin degradation, pigmentation and bioactivity in marine Pseudoalteromonas.</title>
        <authorList>
            <person name="Sonnenschein E.C."/>
            <person name="Bech P.K."/>
        </authorList>
    </citation>
    <scope>NUCLEOTIDE SEQUENCE</scope>
    <source>
        <strain evidence="11">S2897</strain>
    </source>
</reference>
<feature type="binding site" evidence="8">
    <location>
        <position position="22"/>
    </location>
    <ligand>
        <name>Mg(2+)</name>
        <dbReference type="ChEBI" id="CHEBI:18420"/>
        <label>1</label>
        <note>catalytic</note>
    </ligand>
</feature>
<keyword evidence="4 8" id="KW-0479">Metal-binding</keyword>
<dbReference type="EMBL" id="JXXZ01000004">
    <property type="protein sequence ID" value="KJZ01316.1"/>
    <property type="molecule type" value="Genomic_DNA"/>
</dbReference>
<feature type="binding site" evidence="8">
    <location>
        <position position="185"/>
    </location>
    <ligand>
        <name>Mg(2+)</name>
        <dbReference type="ChEBI" id="CHEBI:18420"/>
        <label>2</label>
        <note>catalytic</note>
    </ligand>
</feature>
<dbReference type="GO" id="GO:0003676">
    <property type="term" value="F:nucleic acid binding"/>
    <property type="evidence" value="ECO:0007669"/>
    <property type="project" value="InterPro"/>
</dbReference>
<keyword evidence="12" id="KW-1185">Reference proteome</keyword>
<comment type="function">
    <text evidence="8">Trims short 3' overhangs of a variety of RNA species, leaving a one or two nucleotide 3' overhang. Responsible for the end-turnover of tRNA: specifically removes the terminal AMP residue from uncharged tRNA (tRNA-C-C-A). Also appears to be involved in tRNA biosynthesis.</text>
</comment>
<dbReference type="PANTHER" id="PTHR30231">
    <property type="entry name" value="DNA POLYMERASE III SUBUNIT EPSILON"/>
    <property type="match status" value="1"/>
</dbReference>
<feature type="binding site" evidence="8">
    <location>
        <position position="24"/>
    </location>
    <ligand>
        <name>Mg(2+)</name>
        <dbReference type="ChEBI" id="CHEBI:18420"/>
        <label>2</label>
        <note>catalytic</note>
    </ligand>
</feature>
<dbReference type="InterPro" id="IPR036397">
    <property type="entry name" value="RNaseH_sf"/>
</dbReference>
<dbReference type="InterPro" id="IPR013520">
    <property type="entry name" value="Ribonucl_H"/>
</dbReference>
<keyword evidence="7 8" id="KW-0460">Magnesium</keyword>
<evidence type="ECO:0000313" key="12">
    <source>
        <dbReference type="Proteomes" id="UP000033664"/>
    </source>
</evidence>
<dbReference type="NCBIfam" id="TIGR01298">
    <property type="entry name" value="RNaseT"/>
    <property type="match status" value="1"/>
</dbReference>
<evidence type="ECO:0000256" key="2">
    <source>
        <dbReference type="ARBA" id="ARBA00022694"/>
    </source>
</evidence>
<feature type="site" description="Important for substrate binding and specificity" evidence="8">
    <location>
        <position position="76"/>
    </location>
</feature>
<name>A0A0F4Q0R9_9GAMM</name>
<dbReference type="InterPro" id="IPR005987">
    <property type="entry name" value="RNase_T"/>
</dbReference>
<keyword evidence="6 8" id="KW-0269">Exonuclease</keyword>
<accession>A0A0F4Q0R9</accession>
<evidence type="ECO:0000256" key="6">
    <source>
        <dbReference type="ARBA" id="ARBA00022839"/>
    </source>
</evidence>
<feature type="site" description="Important for substrate binding and specificity" evidence="8">
    <location>
        <position position="123"/>
    </location>
</feature>
<evidence type="ECO:0000256" key="1">
    <source>
        <dbReference type="ARBA" id="ARBA00011738"/>
    </source>
</evidence>
<dbReference type="GO" id="GO:0016896">
    <property type="term" value="F:RNA exonuclease activity, producing 5'-phosphomonoesters"/>
    <property type="evidence" value="ECO:0007669"/>
    <property type="project" value="UniProtKB-UniRule"/>
</dbReference>
<feature type="site" description="Important for substrate binding and specificity" evidence="8">
    <location>
        <position position="28"/>
    </location>
</feature>
<evidence type="ECO:0000313" key="10">
    <source>
        <dbReference type="EMBL" id="KJZ01316.1"/>
    </source>
</evidence>
<dbReference type="GO" id="GO:0000287">
    <property type="term" value="F:magnesium ion binding"/>
    <property type="evidence" value="ECO:0007669"/>
    <property type="project" value="UniProtKB-UniRule"/>
</dbReference>
<feature type="site" description="Important for substrate binding and specificity" evidence="8">
    <location>
        <position position="145"/>
    </location>
</feature>
<dbReference type="PANTHER" id="PTHR30231:SF2">
    <property type="entry name" value="RIBONUCLEASE T"/>
    <property type="match status" value="1"/>
</dbReference>
<evidence type="ECO:0000256" key="8">
    <source>
        <dbReference type="HAMAP-Rule" id="MF_00157"/>
    </source>
</evidence>
<comment type="caution">
    <text evidence="10">The sequence shown here is derived from an EMBL/GenBank/DDBJ whole genome shotgun (WGS) entry which is preliminary data.</text>
</comment>
<evidence type="ECO:0000259" key="9">
    <source>
        <dbReference type="SMART" id="SM00479"/>
    </source>
</evidence>
<dbReference type="AlphaFoldDB" id="A0A0F4Q0R9"/>
<dbReference type="STRING" id="151081.TW72_04925"/>
<evidence type="ECO:0000313" key="13">
    <source>
        <dbReference type="Proteomes" id="UP000305874"/>
    </source>
</evidence>
<dbReference type="OrthoDB" id="9778264at2"/>
<dbReference type="GO" id="GO:0005829">
    <property type="term" value="C:cytosol"/>
    <property type="evidence" value="ECO:0007669"/>
    <property type="project" value="TreeGrafter"/>
</dbReference>
<feature type="domain" description="Exonuclease" evidence="9">
    <location>
        <begin position="17"/>
        <end position="202"/>
    </location>
</feature>
<dbReference type="Proteomes" id="UP000033664">
    <property type="component" value="Unassembled WGS sequence"/>
</dbReference>
<dbReference type="GeneID" id="58227831"/>
<dbReference type="GO" id="GO:0008033">
    <property type="term" value="P:tRNA processing"/>
    <property type="evidence" value="ECO:0007669"/>
    <property type="project" value="UniProtKB-KW"/>
</dbReference>
<evidence type="ECO:0000256" key="5">
    <source>
        <dbReference type="ARBA" id="ARBA00022801"/>
    </source>
</evidence>
<dbReference type="SMART" id="SM00479">
    <property type="entry name" value="EXOIII"/>
    <property type="match status" value="1"/>
</dbReference>
<dbReference type="GO" id="GO:0045004">
    <property type="term" value="P:DNA replication proofreading"/>
    <property type="evidence" value="ECO:0007669"/>
    <property type="project" value="TreeGrafter"/>
</dbReference>
<gene>
    <name evidence="8" type="primary">rnt</name>
    <name evidence="11" type="ORF">CWC05_07800</name>
    <name evidence="10" type="ORF">TW72_04925</name>
</gene>
<dbReference type="eggNOG" id="COG0847">
    <property type="taxonomic scope" value="Bacteria"/>
</dbReference>